<evidence type="ECO:0000313" key="5">
    <source>
        <dbReference type="EMBL" id="GAX58632.1"/>
    </source>
</evidence>
<keyword evidence="2 5" id="KW-0560">Oxidoreductase</keyword>
<dbReference type="EC" id="1.-.-.-" evidence="5"/>
<dbReference type="InterPro" id="IPR057326">
    <property type="entry name" value="KR_dom"/>
</dbReference>
<evidence type="ECO:0000256" key="2">
    <source>
        <dbReference type="ARBA" id="ARBA00023002"/>
    </source>
</evidence>
<comment type="similarity">
    <text evidence="1 3">Belongs to the short-chain dehydrogenases/reductases (SDR) family.</text>
</comment>
<dbReference type="Gene3D" id="3.40.50.720">
    <property type="entry name" value="NAD(P)-binding Rossmann-like Domain"/>
    <property type="match status" value="1"/>
</dbReference>
<proteinExistence type="inferred from homology"/>
<evidence type="ECO:0000256" key="3">
    <source>
        <dbReference type="RuleBase" id="RU000363"/>
    </source>
</evidence>
<dbReference type="PANTHER" id="PTHR44196:SF1">
    <property type="entry name" value="DEHYDROGENASE_REDUCTASE SDR FAMILY MEMBER 7B"/>
    <property type="match status" value="1"/>
</dbReference>
<organism evidence="5 6">
    <name type="scientific">Streptomyces olivochromogenes</name>
    <dbReference type="NCBI Taxonomy" id="1963"/>
    <lineage>
        <taxon>Bacteria</taxon>
        <taxon>Bacillati</taxon>
        <taxon>Actinomycetota</taxon>
        <taxon>Actinomycetes</taxon>
        <taxon>Kitasatosporales</taxon>
        <taxon>Streptomycetaceae</taxon>
        <taxon>Streptomyces</taxon>
    </lineage>
</organism>
<evidence type="ECO:0000259" key="4">
    <source>
        <dbReference type="SMART" id="SM00822"/>
    </source>
</evidence>
<accession>A0A286PGF3</accession>
<name>A0A286PGF3_STROL</name>
<dbReference type="SUPFAM" id="SSF51735">
    <property type="entry name" value="NAD(P)-binding Rossmann-fold domains"/>
    <property type="match status" value="1"/>
</dbReference>
<dbReference type="GO" id="GO:0016491">
    <property type="term" value="F:oxidoreductase activity"/>
    <property type="evidence" value="ECO:0007669"/>
    <property type="project" value="UniProtKB-KW"/>
</dbReference>
<dbReference type="AlphaFoldDB" id="A0A286PGF3"/>
<dbReference type="PRINTS" id="PR00081">
    <property type="entry name" value="GDHRDH"/>
</dbReference>
<evidence type="ECO:0000313" key="6">
    <source>
        <dbReference type="Proteomes" id="UP000217446"/>
    </source>
</evidence>
<feature type="domain" description="Ketoreductase" evidence="4">
    <location>
        <begin position="3"/>
        <end position="182"/>
    </location>
</feature>
<gene>
    <name evidence="5" type="primary">dltE</name>
    <name evidence="5" type="ORF">SO3561_10206</name>
</gene>
<dbReference type="Proteomes" id="UP000217446">
    <property type="component" value="Unassembled WGS sequence"/>
</dbReference>
<dbReference type="STRING" id="1963.AQJ27_50305"/>
<dbReference type="InterPro" id="IPR002347">
    <property type="entry name" value="SDR_fam"/>
</dbReference>
<dbReference type="PRINTS" id="PR00080">
    <property type="entry name" value="SDRFAMILY"/>
</dbReference>
<dbReference type="PANTHER" id="PTHR44196">
    <property type="entry name" value="DEHYDROGENASE/REDUCTASE SDR FAMILY MEMBER 7B"/>
    <property type="match status" value="1"/>
</dbReference>
<keyword evidence="6" id="KW-1185">Reference proteome</keyword>
<dbReference type="GO" id="GO:0016020">
    <property type="term" value="C:membrane"/>
    <property type="evidence" value="ECO:0007669"/>
    <property type="project" value="TreeGrafter"/>
</dbReference>
<reference evidence="6" key="1">
    <citation type="submission" date="2017-05" db="EMBL/GenBank/DDBJ databases">
        <title>Streptomyces olivochromogenes NBRC 3561 whole genome shotgun sequence.</title>
        <authorList>
            <person name="Dohra H."/>
            <person name="Kodani S."/>
        </authorList>
    </citation>
    <scope>NUCLEOTIDE SEQUENCE [LARGE SCALE GENOMIC DNA]</scope>
    <source>
        <strain evidence="6">NBRC 3561</strain>
    </source>
</reference>
<dbReference type="Pfam" id="PF00106">
    <property type="entry name" value="adh_short"/>
    <property type="match status" value="1"/>
</dbReference>
<evidence type="ECO:0000256" key="1">
    <source>
        <dbReference type="ARBA" id="ARBA00006484"/>
    </source>
</evidence>
<dbReference type="InterPro" id="IPR036291">
    <property type="entry name" value="NAD(P)-bd_dom_sf"/>
</dbReference>
<protein>
    <submittedName>
        <fullName evidence="5">Putative oxidoreductase DltE</fullName>
        <ecNumber evidence="5">1.-.-.-</ecNumber>
    </submittedName>
</protein>
<dbReference type="EMBL" id="BDQI01000059">
    <property type="protein sequence ID" value="GAX58632.1"/>
    <property type="molecule type" value="Genomic_DNA"/>
</dbReference>
<sequence>MSQNVLITGGTSGIGLSLAQSFVELGASVVVCGRSQAALDRFAQAHPQALAVRADVTNAADRAALLQAVADRFGRLDVLVNNAGTFEERDYAAGKNPNATLDDEVALNLTAPIHLTGEVLEGWPSPDAIVFITSGFALVSPTRAPTHGAVKAGLHGFADGLRRQLAPKGTHVLEVLPPSTDTPMNAEATGKKLTPAQVAAVTMKALRRRRNMAFPGQTKAMPAMLRIAPGTLRRVVAEL</sequence>
<comment type="caution">
    <text evidence="5">The sequence shown here is derived from an EMBL/GenBank/DDBJ whole genome shotgun (WGS) entry which is preliminary data.</text>
</comment>
<dbReference type="SMART" id="SM00822">
    <property type="entry name" value="PKS_KR"/>
    <property type="match status" value="1"/>
</dbReference>
<dbReference type="RefSeq" id="WP_067385656.1">
    <property type="nucleotide sequence ID" value="NZ_BDQI01000059.1"/>
</dbReference>